<accession>A0A9Q1C734</accession>
<protein>
    <submittedName>
        <fullName evidence="2">Uncharacterized protein</fullName>
    </submittedName>
</protein>
<evidence type="ECO:0000313" key="2">
    <source>
        <dbReference type="EMBL" id="KAJ8039640.1"/>
    </source>
</evidence>
<dbReference type="AlphaFoldDB" id="A0A9Q1C734"/>
<evidence type="ECO:0000313" key="3">
    <source>
        <dbReference type="Proteomes" id="UP001152320"/>
    </source>
</evidence>
<keyword evidence="1" id="KW-0732">Signal</keyword>
<name>A0A9Q1C734_HOLLE</name>
<keyword evidence="3" id="KW-1185">Reference proteome</keyword>
<reference evidence="2" key="1">
    <citation type="submission" date="2021-10" db="EMBL/GenBank/DDBJ databases">
        <title>Tropical sea cucumber genome reveals ecological adaptation and Cuvierian tubules defense mechanism.</title>
        <authorList>
            <person name="Chen T."/>
        </authorList>
    </citation>
    <scope>NUCLEOTIDE SEQUENCE</scope>
    <source>
        <strain evidence="2">Nanhai2018</strain>
        <tissue evidence="2">Muscle</tissue>
    </source>
</reference>
<feature type="signal peptide" evidence="1">
    <location>
        <begin position="1"/>
        <end position="16"/>
    </location>
</feature>
<dbReference type="PROSITE" id="PS51257">
    <property type="entry name" value="PROKAR_LIPOPROTEIN"/>
    <property type="match status" value="1"/>
</dbReference>
<feature type="chain" id="PRO_5040433598" evidence="1">
    <location>
        <begin position="17"/>
        <end position="61"/>
    </location>
</feature>
<evidence type="ECO:0000256" key="1">
    <source>
        <dbReference type="SAM" id="SignalP"/>
    </source>
</evidence>
<comment type="caution">
    <text evidence="2">The sequence shown here is derived from an EMBL/GenBank/DDBJ whole genome shotgun (WGS) entry which is preliminary data.</text>
</comment>
<organism evidence="2 3">
    <name type="scientific">Holothuria leucospilota</name>
    <name type="common">Black long sea cucumber</name>
    <name type="synonym">Mertensiothuria leucospilota</name>
    <dbReference type="NCBI Taxonomy" id="206669"/>
    <lineage>
        <taxon>Eukaryota</taxon>
        <taxon>Metazoa</taxon>
        <taxon>Echinodermata</taxon>
        <taxon>Eleutherozoa</taxon>
        <taxon>Echinozoa</taxon>
        <taxon>Holothuroidea</taxon>
        <taxon>Aspidochirotacea</taxon>
        <taxon>Aspidochirotida</taxon>
        <taxon>Holothuriidae</taxon>
        <taxon>Holothuria</taxon>
    </lineage>
</organism>
<sequence>MFKASLLALLAVCACAYEIKDVDVPSLKKINLVALNSPMQVGCISTKYDKFSQVLLQMLLI</sequence>
<dbReference type="Proteomes" id="UP001152320">
    <property type="component" value="Chromosome 6"/>
</dbReference>
<proteinExistence type="predicted"/>
<gene>
    <name evidence="2" type="ORF">HOLleu_13701</name>
</gene>
<dbReference type="EMBL" id="JAIZAY010000006">
    <property type="protein sequence ID" value="KAJ8039640.1"/>
    <property type="molecule type" value="Genomic_DNA"/>
</dbReference>